<reference evidence="2 3" key="1">
    <citation type="submission" date="2015-12" db="EMBL/GenBank/DDBJ databases">
        <title>The genome of Folsomia candida.</title>
        <authorList>
            <person name="Faddeeva A."/>
            <person name="Derks M.F."/>
            <person name="Anvar Y."/>
            <person name="Smit S."/>
            <person name="Van Straalen N."/>
            <person name="Roelofs D."/>
        </authorList>
    </citation>
    <scope>NUCLEOTIDE SEQUENCE [LARGE SCALE GENOMIC DNA]</scope>
    <source>
        <strain evidence="2 3">VU population</strain>
        <tissue evidence="2">Whole body</tissue>
    </source>
</reference>
<evidence type="ECO:0000256" key="1">
    <source>
        <dbReference type="SAM" id="Phobius"/>
    </source>
</evidence>
<protein>
    <submittedName>
        <fullName evidence="2">Uncharacterized protein</fullName>
    </submittedName>
</protein>
<evidence type="ECO:0000313" key="2">
    <source>
        <dbReference type="EMBL" id="OXA63059.1"/>
    </source>
</evidence>
<feature type="transmembrane region" description="Helical" evidence="1">
    <location>
        <begin position="102"/>
        <end position="127"/>
    </location>
</feature>
<keyword evidence="3" id="KW-1185">Reference proteome</keyword>
<name>A0A226EZQ4_FOLCA</name>
<dbReference type="EMBL" id="LNIX01000001">
    <property type="protein sequence ID" value="OXA63059.1"/>
    <property type="molecule type" value="Genomic_DNA"/>
</dbReference>
<sequence>MFFKFGLNLINVVLRYQSRLGDTIFANGVYTLATLPVSRVQGMTILLFTVAMATALVALMPFLHQTENYISLLNMLVRLDHYFGPIFAGYSMRRSIVGLRFCYISAIIFGIVRSNCVNLLTVFATNFPPFLESVIVRHVITGYYVDVIFYVLVFSIQPWAIMAITSWQ</sequence>
<proteinExistence type="predicted"/>
<gene>
    <name evidence="2" type="ORF">Fcan01_00487</name>
</gene>
<feature type="transmembrane region" description="Helical" evidence="1">
    <location>
        <begin position="45"/>
        <end position="63"/>
    </location>
</feature>
<evidence type="ECO:0000313" key="3">
    <source>
        <dbReference type="Proteomes" id="UP000198287"/>
    </source>
</evidence>
<comment type="caution">
    <text evidence="2">The sequence shown here is derived from an EMBL/GenBank/DDBJ whole genome shotgun (WGS) entry which is preliminary data.</text>
</comment>
<organism evidence="2 3">
    <name type="scientific">Folsomia candida</name>
    <name type="common">Springtail</name>
    <dbReference type="NCBI Taxonomy" id="158441"/>
    <lineage>
        <taxon>Eukaryota</taxon>
        <taxon>Metazoa</taxon>
        <taxon>Ecdysozoa</taxon>
        <taxon>Arthropoda</taxon>
        <taxon>Hexapoda</taxon>
        <taxon>Collembola</taxon>
        <taxon>Entomobryomorpha</taxon>
        <taxon>Isotomoidea</taxon>
        <taxon>Isotomidae</taxon>
        <taxon>Proisotominae</taxon>
        <taxon>Folsomia</taxon>
    </lineage>
</organism>
<accession>A0A226EZQ4</accession>
<dbReference type="Proteomes" id="UP000198287">
    <property type="component" value="Unassembled WGS sequence"/>
</dbReference>
<keyword evidence="1" id="KW-0812">Transmembrane</keyword>
<dbReference type="AlphaFoldDB" id="A0A226EZQ4"/>
<keyword evidence="1" id="KW-0472">Membrane</keyword>
<keyword evidence="1" id="KW-1133">Transmembrane helix</keyword>